<dbReference type="EMBL" id="ML991771">
    <property type="protein sequence ID" value="KAF2239954.1"/>
    <property type="molecule type" value="Genomic_DNA"/>
</dbReference>
<protein>
    <recommendedName>
        <fullName evidence="1">DUF7708 domain-containing protein</fullName>
    </recommendedName>
</protein>
<dbReference type="Pfam" id="PF24809">
    <property type="entry name" value="DUF7708"/>
    <property type="match status" value="1"/>
</dbReference>
<gene>
    <name evidence="2" type="ORF">EV356DRAFT_538852</name>
</gene>
<evidence type="ECO:0000259" key="1">
    <source>
        <dbReference type="Pfam" id="PF24809"/>
    </source>
</evidence>
<sequence>MEASPGNISSESQGESLVRRFTDTLDGGSTLEEATIAAQSQHDGAIQSREQMRMRKLYENPEGNLDVDFDVAEIAREALRQACDKFARETKPSNLSRIGIQRKSARSKANGIMQGSMIGSITELESAISTLEAGWVRNHGRVYKNFQRLCKSLDAHKKIFEIFPSQNTYVAVLSGSLSVLLHAAVNHEAIGETIAKTVADISIKASQCTQLLQVIKTQVLREQLSEMYSYLFAFYRDVIEWYVKHQVSKVFGSFNEHTKENFSKAATEIDDCISKMYRQADIAHLAMSFVTSKNISEIKTEVNRYRQELDEAKINTGMFMREAFMATHRRFTTEQAVQSQSRPQIQDIADHQEIKADSESINRTTARRYIPGLEHFIVGDEGQALFHSGTLWAPGSDVSTRVENWMSDTTESQVLWIFSPDTSEGVTSARAVALTSLFSGWGTETPIISHFCERPRQDTEEASLTIEQAGLIGLVYSLITQLLQFHVDDDKFEVSESMVKALDGTQESWSCSLELLERLLDHTQLLSFCIIDGLNELEWSTGSAWCSRFLDILFRDNKGKARGFKILLITSGQSRVLPERVSSKDRFDALNSATRVLIAERDAPIVRARTASLD</sequence>
<dbReference type="Proteomes" id="UP000800092">
    <property type="component" value="Unassembled WGS sequence"/>
</dbReference>
<feature type="domain" description="DUF7708" evidence="1">
    <location>
        <begin position="145"/>
        <end position="286"/>
    </location>
</feature>
<reference evidence="2" key="1">
    <citation type="journal article" date="2020" name="Stud. Mycol.">
        <title>101 Dothideomycetes genomes: a test case for predicting lifestyles and emergence of pathogens.</title>
        <authorList>
            <person name="Haridas S."/>
            <person name="Albert R."/>
            <person name="Binder M."/>
            <person name="Bloem J."/>
            <person name="Labutti K."/>
            <person name="Salamov A."/>
            <person name="Andreopoulos B."/>
            <person name="Baker S."/>
            <person name="Barry K."/>
            <person name="Bills G."/>
            <person name="Bluhm B."/>
            <person name="Cannon C."/>
            <person name="Castanera R."/>
            <person name="Culley D."/>
            <person name="Daum C."/>
            <person name="Ezra D."/>
            <person name="Gonzalez J."/>
            <person name="Henrissat B."/>
            <person name="Kuo A."/>
            <person name="Liang C."/>
            <person name="Lipzen A."/>
            <person name="Lutzoni F."/>
            <person name="Magnuson J."/>
            <person name="Mondo S."/>
            <person name="Nolan M."/>
            <person name="Ohm R."/>
            <person name="Pangilinan J."/>
            <person name="Park H.-J."/>
            <person name="Ramirez L."/>
            <person name="Alfaro M."/>
            <person name="Sun H."/>
            <person name="Tritt A."/>
            <person name="Yoshinaga Y."/>
            <person name="Zwiers L.-H."/>
            <person name="Turgeon B."/>
            <person name="Goodwin S."/>
            <person name="Spatafora J."/>
            <person name="Crous P."/>
            <person name="Grigoriev I."/>
        </authorList>
    </citation>
    <scope>NUCLEOTIDE SEQUENCE</scope>
    <source>
        <strain evidence="2">Tuck. ex Michener</strain>
    </source>
</reference>
<proteinExistence type="predicted"/>
<dbReference type="PANTHER" id="PTHR40619:SF3">
    <property type="entry name" value="FUNGAL STAND N-TERMINAL GOODBYE DOMAIN-CONTAINING PROTEIN"/>
    <property type="match status" value="1"/>
</dbReference>
<accession>A0A6A6HP82</accession>
<keyword evidence="3" id="KW-1185">Reference proteome</keyword>
<evidence type="ECO:0000313" key="3">
    <source>
        <dbReference type="Proteomes" id="UP000800092"/>
    </source>
</evidence>
<dbReference type="InterPro" id="IPR056125">
    <property type="entry name" value="DUF7708"/>
</dbReference>
<dbReference type="OrthoDB" id="4840035at2759"/>
<organism evidence="2 3">
    <name type="scientific">Viridothelium virens</name>
    <name type="common">Speckled blister lichen</name>
    <name type="synonym">Trypethelium virens</name>
    <dbReference type="NCBI Taxonomy" id="1048519"/>
    <lineage>
        <taxon>Eukaryota</taxon>
        <taxon>Fungi</taxon>
        <taxon>Dikarya</taxon>
        <taxon>Ascomycota</taxon>
        <taxon>Pezizomycotina</taxon>
        <taxon>Dothideomycetes</taxon>
        <taxon>Dothideomycetes incertae sedis</taxon>
        <taxon>Trypetheliales</taxon>
        <taxon>Trypetheliaceae</taxon>
        <taxon>Viridothelium</taxon>
    </lineage>
</organism>
<dbReference type="PANTHER" id="PTHR40619">
    <property type="entry name" value="FUNGAL STAND N-TERMINAL GOODBYE DOMAIN-CONTAINING PROTEIN"/>
    <property type="match status" value="1"/>
</dbReference>
<evidence type="ECO:0000313" key="2">
    <source>
        <dbReference type="EMBL" id="KAF2239954.1"/>
    </source>
</evidence>
<dbReference type="AlphaFoldDB" id="A0A6A6HP82"/>
<name>A0A6A6HP82_VIRVR</name>